<gene>
    <name evidence="9" type="ORF">RirG_097170</name>
</gene>
<keyword evidence="4" id="KW-0653">Protein transport</keyword>
<dbReference type="GO" id="GO:0005789">
    <property type="term" value="C:endoplasmic reticulum membrane"/>
    <property type="evidence" value="ECO:0007669"/>
    <property type="project" value="TreeGrafter"/>
</dbReference>
<dbReference type="PANTHER" id="PTHR15858:SF0">
    <property type="entry name" value="IMMEDIATE EARLY RESPONSE 3-INTERACTING PROTEIN 1"/>
    <property type="match status" value="1"/>
</dbReference>
<comment type="caution">
    <text evidence="9">The sequence shown here is derived from an EMBL/GenBank/DDBJ whole genome shotgun (WGS) entry which is preliminary data.</text>
</comment>
<sequence length="81" mass="9007">MVLSIGQIIYVILLVINAIAILNEERFLARIGMSSHIEPGYGDVTSFKSKIINLISAVRTLMRIPLIVLNILVIIYEILLG</sequence>
<dbReference type="Proteomes" id="UP000022910">
    <property type="component" value="Unassembled WGS sequence"/>
</dbReference>
<organism evidence="9 10">
    <name type="scientific">Rhizophagus irregularis (strain DAOM 197198w)</name>
    <name type="common">Glomus intraradices</name>
    <dbReference type="NCBI Taxonomy" id="1432141"/>
    <lineage>
        <taxon>Eukaryota</taxon>
        <taxon>Fungi</taxon>
        <taxon>Fungi incertae sedis</taxon>
        <taxon>Mucoromycota</taxon>
        <taxon>Glomeromycotina</taxon>
        <taxon>Glomeromycetes</taxon>
        <taxon>Glomerales</taxon>
        <taxon>Glomeraceae</taxon>
        <taxon>Rhizophagus</taxon>
    </lineage>
</organism>
<keyword evidence="6 8" id="KW-0472">Membrane</keyword>
<dbReference type="Pfam" id="PF08571">
    <property type="entry name" value="Yos1"/>
    <property type="match status" value="1"/>
</dbReference>
<dbReference type="GO" id="GO:0006888">
    <property type="term" value="P:endoplasmic reticulum to Golgi vesicle-mediated transport"/>
    <property type="evidence" value="ECO:0007669"/>
    <property type="project" value="TreeGrafter"/>
</dbReference>
<keyword evidence="5 8" id="KW-1133">Transmembrane helix</keyword>
<dbReference type="OrthoDB" id="15356at2759"/>
<evidence type="ECO:0008006" key="11">
    <source>
        <dbReference type="Google" id="ProtNLM"/>
    </source>
</evidence>
<evidence type="ECO:0000256" key="5">
    <source>
        <dbReference type="ARBA" id="ARBA00022989"/>
    </source>
</evidence>
<evidence type="ECO:0000313" key="10">
    <source>
        <dbReference type="Proteomes" id="UP000022910"/>
    </source>
</evidence>
<reference evidence="9 10" key="1">
    <citation type="submission" date="2014-02" db="EMBL/GenBank/DDBJ databases">
        <title>Single nucleus genome sequencing reveals high similarity among nuclei of an endomycorrhizal fungus.</title>
        <authorList>
            <person name="Lin K."/>
            <person name="Geurts R."/>
            <person name="Zhang Z."/>
            <person name="Limpens E."/>
            <person name="Saunders D.G."/>
            <person name="Mu D."/>
            <person name="Pang E."/>
            <person name="Cao H."/>
            <person name="Cha H."/>
            <person name="Lin T."/>
            <person name="Zhou Q."/>
            <person name="Shang Y."/>
            <person name="Li Y."/>
            <person name="Ivanov S."/>
            <person name="Sharma T."/>
            <person name="Velzen R.V."/>
            <person name="Ruijter N.D."/>
            <person name="Aanen D.K."/>
            <person name="Win J."/>
            <person name="Kamoun S."/>
            <person name="Bisseling T."/>
            <person name="Huang S."/>
        </authorList>
    </citation>
    <scope>NUCLEOTIDE SEQUENCE [LARGE SCALE GENOMIC DNA]</scope>
    <source>
        <strain evidence="10">DAOM197198w</strain>
    </source>
</reference>
<comment type="subcellular location">
    <subcellularLocation>
        <location evidence="1">Membrane</location>
    </subcellularLocation>
</comment>
<dbReference type="GO" id="GO:0015031">
    <property type="term" value="P:protein transport"/>
    <property type="evidence" value="ECO:0007669"/>
    <property type="project" value="UniProtKB-KW"/>
</dbReference>
<evidence type="ECO:0000256" key="1">
    <source>
        <dbReference type="ARBA" id="ARBA00004370"/>
    </source>
</evidence>
<evidence type="ECO:0000256" key="3">
    <source>
        <dbReference type="ARBA" id="ARBA00022692"/>
    </source>
</evidence>
<dbReference type="AlphaFoldDB" id="A0A015L9W2"/>
<dbReference type="EMBL" id="JEMT01016882">
    <property type="protein sequence ID" value="EXX69336.1"/>
    <property type="molecule type" value="Genomic_DNA"/>
</dbReference>
<evidence type="ECO:0000256" key="8">
    <source>
        <dbReference type="SAM" id="Phobius"/>
    </source>
</evidence>
<keyword evidence="2" id="KW-0813">Transport</keyword>
<name>A0A015L9W2_RHIIW</name>
<dbReference type="HOGENOM" id="CLU_152125_0_0_1"/>
<dbReference type="PANTHER" id="PTHR15858">
    <property type="entry name" value="IMMEDIATE EARLY RESPONSE 3-INTERACTING PROTEIN 1"/>
    <property type="match status" value="1"/>
</dbReference>
<accession>A0A015L9W2</accession>
<evidence type="ECO:0000256" key="7">
    <source>
        <dbReference type="ARBA" id="ARBA00024203"/>
    </source>
</evidence>
<keyword evidence="10" id="KW-1185">Reference proteome</keyword>
<dbReference type="InterPro" id="IPR013880">
    <property type="entry name" value="Yos1"/>
</dbReference>
<comment type="similarity">
    <text evidence="7">Belongs to the YOS1 family.</text>
</comment>
<feature type="transmembrane region" description="Helical" evidence="8">
    <location>
        <begin position="60"/>
        <end position="79"/>
    </location>
</feature>
<protein>
    <recommendedName>
        <fullName evidence="11">Yos1-like protein</fullName>
    </recommendedName>
</protein>
<dbReference type="GO" id="GO:0030134">
    <property type="term" value="C:COPII-coated ER to Golgi transport vesicle"/>
    <property type="evidence" value="ECO:0007669"/>
    <property type="project" value="TreeGrafter"/>
</dbReference>
<evidence type="ECO:0000256" key="4">
    <source>
        <dbReference type="ARBA" id="ARBA00022927"/>
    </source>
</evidence>
<dbReference type="STRING" id="1432141.A0A015L9W2"/>
<feature type="transmembrane region" description="Helical" evidence="8">
    <location>
        <begin position="6"/>
        <end position="23"/>
    </location>
</feature>
<proteinExistence type="inferred from homology"/>
<evidence type="ECO:0000256" key="2">
    <source>
        <dbReference type="ARBA" id="ARBA00022448"/>
    </source>
</evidence>
<evidence type="ECO:0000313" key="9">
    <source>
        <dbReference type="EMBL" id="EXX69336.1"/>
    </source>
</evidence>
<dbReference type="OMA" id="VQTVMRM"/>
<dbReference type="GO" id="GO:0000139">
    <property type="term" value="C:Golgi membrane"/>
    <property type="evidence" value="ECO:0007669"/>
    <property type="project" value="TreeGrafter"/>
</dbReference>
<keyword evidence="3 8" id="KW-0812">Transmembrane</keyword>
<evidence type="ECO:0000256" key="6">
    <source>
        <dbReference type="ARBA" id="ARBA00023136"/>
    </source>
</evidence>